<dbReference type="SUPFAM" id="SSF48208">
    <property type="entry name" value="Six-hairpin glycosidases"/>
    <property type="match status" value="1"/>
</dbReference>
<dbReference type="GO" id="GO:0005975">
    <property type="term" value="P:carbohydrate metabolic process"/>
    <property type="evidence" value="ECO:0007669"/>
    <property type="project" value="InterPro"/>
</dbReference>
<dbReference type="PANTHER" id="PTHR31616">
    <property type="entry name" value="TREHALASE"/>
    <property type="match status" value="1"/>
</dbReference>
<dbReference type="InterPro" id="IPR012341">
    <property type="entry name" value="6hp_glycosidase-like_sf"/>
</dbReference>
<feature type="domain" description="GH15-like" evidence="1">
    <location>
        <begin position="216"/>
        <end position="577"/>
    </location>
</feature>
<protein>
    <submittedName>
        <fullName evidence="3">Glucoamylase</fullName>
    </submittedName>
</protein>
<dbReference type="GO" id="GO:0004553">
    <property type="term" value="F:hydrolase activity, hydrolyzing O-glycosyl compounds"/>
    <property type="evidence" value="ECO:0007669"/>
    <property type="project" value="TreeGrafter"/>
</dbReference>
<dbReference type="Pfam" id="PF19291">
    <property type="entry name" value="TREH_N"/>
    <property type="match status" value="1"/>
</dbReference>
<evidence type="ECO:0000259" key="2">
    <source>
        <dbReference type="Pfam" id="PF19291"/>
    </source>
</evidence>
<reference evidence="3" key="1">
    <citation type="journal article" date="2014" name="Int. J. Syst. Evol. Microbiol.">
        <title>Complete genome sequence of Corynebacterium casei LMG S-19264T (=DSM 44701T), isolated from a smear-ripened cheese.</title>
        <authorList>
            <consortium name="US DOE Joint Genome Institute (JGI-PGF)"/>
            <person name="Walter F."/>
            <person name="Albersmeier A."/>
            <person name="Kalinowski J."/>
            <person name="Ruckert C."/>
        </authorList>
    </citation>
    <scope>NUCLEOTIDE SEQUENCE</scope>
    <source>
        <strain evidence="3">CGMCC 1.6293</strain>
    </source>
</reference>
<dbReference type="AlphaFoldDB" id="A0A917TCE9"/>
<reference evidence="3" key="2">
    <citation type="submission" date="2020-09" db="EMBL/GenBank/DDBJ databases">
        <authorList>
            <person name="Sun Q."/>
            <person name="Zhou Y."/>
        </authorList>
    </citation>
    <scope>NUCLEOTIDE SEQUENCE</scope>
    <source>
        <strain evidence="3">CGMCC 1.6293</strain>
    </source>
</reference>
<sequence>MELGLIGNCSVAALVDPHATINWFCLPRFDGDPVFHSLLGSGTKNPDDGAFSIEVEGFKSAEQAYIPNTPILRTLLHAEGGVVEVTDFCPRFEARDRAFRPRMIIRRIRPVEGWPRIRVKVRPRFDWGKTEPKVTYGSNHVRFVGSREVVRMTTDAPVDHVLSERLVTLDRPCTFVIGPDETLQEGPAEIGERFMLDTQRYWQRWSQRLAVPFDWQDAVIRAAITLKLCNYEQTGGIVAAVTTSLPEAPGSERNWDYRYCWVRDAFFTVRALNSLAATRTMENYFQWLMNLVADARGGHIQPVLGIGLETDLREWQAENLPGYHGMGPVRVGNQAHEHFQHDTYGHVILGAAPAFFDQRLQMTAGEHAFRLLEDLGEQAWALHDQPDAGIWELRSRARIHTSSSLMCWAACDRLARIAARLGLRDRAGYWRGRADVIHRKILEGAWSEERQAFVESFGGRTLDASVLLMGEVNFLPSTDPRFGATVDALSRTLGRGPHMLRYEEADDFGVPEVGFNICAFWRVDALARIGRVEEAREYYEELLGARNGLGLMSEDTSFETNAGWGNFPQTYSMVGIINGAMRLSRSWESQL</sequence>
<dbReference type="Gene3D" id="1.50.10.10">
    <property type="match status" value="1"/>
</dbReference>
<evidence type="ECO:0000313" key="4">
    <source>
        <dbReference type="Proteomes" id="UP000649829"/>
    </source>
</evidence>
<proteinExistence type="predicted"/>
<dbReference type="InterPro" id="IPR045582">
    <property type="entry name" value="Trehalase-like_N"/>
</dbReference>
<dbReference type="Pfam" id="PF00723">
    <property type="entry name" value="Glyco_hydro_15"/>
    <property type="match status" value="1"/>
</dbReference>
<accession>A0A917TCE9</accession>
<dbReference type="RefSeq" id="WP_051630164.1">
    <property type="nucleotide sequence ID" value="NZ_BMLF01000009.1"/>
</dbReference>
<evidence type="ECO:0000259" key="1">
    <source>
        <dbReference type="Pfam" id="PF00723"/>
    </source>
</evidence>
<organism evidence="3 4">
    <name type="scientific">Pseudooceanicola nanhaiensis</name>
    <dbReference type="NCBI Taxonomy" id="375761"/>
    <lineage>
        <taxon>Bacteria</taxon>
        <taxon>Pseudomonadati</taxon>
        <taxon>Pseudomonadota</taxon>
        <taxon>Alphaproteobacteria</taxon>
        <taxon>Rhodobacterales</taxon>
        <taxon>Paracoccaceae</taxon>
        <taxon>Pseudooceanicola</taxon>
    </lineage>
</organism>
<name>A0A917TCE9_9RHOB</name>
<evidence type="ECO:0000313" key="3">
    <source>
        <dbReference type="EMBL" id="GGM17198.1"/>
    </source>
</evidence>
<dbReference type="EMBL" id="BMLF01000009">
    <property type="protein sequence ID" value="GGM17198.1"/>
    <property type="molecule type" value="Genomic_DNA"/>
</dbReference>
<gene>
    <name evidence="3" type="ORF">GCM10011534_44050</name>
</gene>
<dbReference type="InterPro" id="IPR008928">
    <property type="entry name" value="6-hairpin_glycosidase_sf"/>
</dbReference>
<dbReference type="InterPro" id="IPR011613">
    <property type="entry name" value="GH15-like"/>
</dbReference>
<keyword evidence="4" id="KW-1185">Reference proteome</keyword>
<dbReference type="Proteomes" id="UP000649829">
    <property type="component" value="Unassembled WGS sequence"/>
</dbReference>
<feature type="domain" description="Trehalase-like N-terminal" evidence="2">
    <location>
        <begin position="4"/>
        <end position="152"/>
    </location>
</feature>
<comment type="caution">
    <text evidence="3">The sequence shown here is derived from an EMBL/GenBank/DDBJ whole genome shotgun (WGS) entry which is preliminary data.</text>
</comment>
<dbReference type="PANTHER" id="PTHR31616:SF0">
    <property type="entry name" value="GLUCAN 1,4-ALPHA-GLUCOSIDASE"/>
    <property type="match status" value="1"/>
</dbReference>